<protein>
    <submittedName>
        <fullName evidence="1">Uncharacterized protein</fullName>
    </submittedName>
</protein>
<sequence length="122" mass="14072">MAKGSKKVEFLGMKRRKKCQTANKRKKRYLWMKLSLRPTYLPFHLFSNLCFLLAFFCLSCIASECFVSKKVSFPCTPPPGLGFRHLDGTRFGWLDHWHTVVKSAGVGNEWVGSLIFTFASFR</sequence>
<reference evidence="1" key="1">
    <citation type="journal article" date="2020" name="Stud. Mycol.">
        <title>101 Dothideomycetes genomes: a test case for predicting lifestyles and emergence of pathogens.</title>
        <authorList>
            <person name="Haridas S."/>
            <person name="Albert R."/>
            <person name="Binder M."/>
            <person name="Bloem J."/>
            <person name="Labutti K."/>
            <person name="Salamov A."/>
            <person name="Andreopoulos B."/>
            <person name="Baker S."/>
            <person name="Barry K."/>
            <person name="Bills G."/>
            <person name="Bluhm B."/>
            <person name="Cannon C."/>
            <person name="Castanera R."/>
            <person name="Culley D."/>
            <person name="Daum C."/>
            <person name="Ezra D."/>
            <person name="Gonzalez J."/>
            <person name="Henrissat B."/>
            <person name="Kuo A."/>
            <person name="Liang C."/>
            <person name="Lipzen A."/>
            <person name="Lutzoni F."/>
            <person name="Magnuson J."/>
            <person name="Mondo S."/>
            <person name="Nolan M."/>
            <person name="Ohm R."/>
            <person name="Pangilinan J."/>
            <person name="Park H.-J."/>
            <person name="Ramirez L."/>
            <person name="Alfaro M."/>
            <person name="Sun H."/>
            <person name="Tritt A."/>
            <person name="Yoshinaga Y."/>
            <person name="Zwiers L.-H."/>
            <person name="Turgeon B."/>
            <person name="Goodwin S."/>
            <person name="Spatafora J."/>
            <person name="Crous P."/>
            <person name="Grigoriev I."/>
        </authorList>
    </citation>
    <scope>NUCLEOTIDE SEQUENCE</scope>
    <source>
        <strain evidence="1">CBS 113979</strain>
    </source>
</reference>
<evidence type="ECO:0000313" key="1">
    <source>
        <dbReference type="EMBL" id="KAF1991175.1"/>
    </source>
</evidence>
<dbReference type="AlphaFoldDB" id="A0A6G1HDE5"/>
<proteinExistence type="predicted"/>
<keyword evidence="2" id="KW-1185">Reference proteome</keyword>
<dbReference type="Proteomes" id="UP000800041">
    <property type="component" value="Unassembled WGS sequence"/>
</dbReference>
<name>A0A6G1HDE5_9PEZI</name>
<dbReference type="EMBL" id="ML977140">
    <property type="protein sequence ID" value="KAF1991175.1"/>
    <property type="molecule type" value="Genomic_DNA"/>
</dbReference>
<evidence type="ECO:0000313" key="2">
    <source>
        <dbReference type="Proteomes" id="UP000800041"/>
    </source>
</evidence>
<gene>
    <name evidence="1" type="ORF">K402DRAFT_172655</name>
</gene>
<accession>A0A6G1HDE5</accession>
<organism evidence="1 2">
    <name type="scientific">Aulographum hederae CBS 113979</name>
    <dbReference type="NCBI Taxonomy" id="1176131"/>
    <lineage>
        <taxon>Eukaryota</taxon>
        <taxon>Fungi</taxon>
        <taxon>Dikarya</taxon>
        <taxon>Ascomycota</taxon>
        <taxon>Pezizomycotina</taxon>
        <taxon>Dothideomycetes</taxon>
        <taxon>Pleosporomycetidae</taxon>
        <taxon>Aulographales</taxon>
        <taxon>Aulographaceae</taxon>
    </lineage>
</organism>